<dbReference type="STRING" id="1054147.F4Q5V9"/>
<dbReference type="EMBL" id="GL883021">
    <property type="protein sequence ID" value="EGG17368.1"/>
    <property type="molecule type" value="Genomic_DNA"/>
</dbReference>
<dbReference type="InterPro" id="IPR000322">
    <property type="entry name" value="Glyco_hydro_31_TIM"/>
</dbReference>
<evidence type="ECO:0000256" key="3">
    <source>
        <dbReference type="ARBA" id="ARBA00023180"/>
    </source>
</evidence>
<dbReference type="GO" id="GO:0005975">
    <property type="term" value="P:carbohydrate metabolic process"/>
    <property type="evidence" value="ECO:0007669"/>
    <property type="project" value="InterPro"/>
</dbReference>
<dbReference type="InterPro" id="IPR048395">
    <property type="entry name" value="Glyco_hydro_31_C"/>
</dbReference>
<feature type="domain" description="Glycoside hydrolase family 31 TIM barrel" evidence="7">
    <location>
        <begin position="281"/>
        <end position="646"/>
    </location>
</feature>
<evidence type="ECO:0000256" key="4">
    <source>
        <dbReference type="ARBA" id="ARBA00023295"/>
    </source>
</evidence>
<dbReference type="PROSITE" id="PS00129">
    <property type="entry name" value="GLYCOSYL_HYDROL_F31_1"/>
    <property type="match status" value="1"/>
</dbReference>
<feature type="domain" description="Glycosyl hydrolase family 31 C-terminal" evidence="9">
    <location>
        <begin position="654"/>
        <end position="740"/>
    </location>
</feature>
<dbReference type="SUPFAM" id="SSF51445">
    <property type="entry name" value="(Trans)glycosidases"/>
    <property type="match status" value="1"/>
</dbReference>
<dbReference type="Pfam" id="PF01055">
    <property type="entry name" value="Glyco_hydro_31_2nd"/>
    <property type="match status" value="1"/>
</dbReference>
<comment type="similarity">
    <text evidence="1 6">Belongs to the glycosyl hydrolase 31 family.</text>
</comment>
<dbReference type="InterPro" id="IPR017853">
    <property type="entry name" value="GH"/>
</dbReference>
<dbReference type="Proteomes" id="UP000007797">
    <property type="component" value="Unassembled WGS sequence"/>
</dbReference>
<evidence type="ECO:0000256" key="6">
    <source>
        <dbReference type="RuleBase" id="RU361185"/>
    </source>
</evidence>
<dbReference type="InterPro" id="IPR025887">
    <property type="entry name" value="Glyco_hydro_31_N_dom"/>
</dbReference>
<dbReference type="InterPro" id="IPR030458">
    <property type="entry name" value="Glyco_hydro_31_AS"/>
</dbReference>
<keyword evidence="4 6" id="KW-0326">Glycosidase</keyword>
<dbReference type="PANTHER" id="PTHR22762">
    <property type="entry name" value="ALPHA-GLUCOSIDASE"/>
    <property type="match status" value="1"/>
</dbReference>
<evidence type="ECO:0000256" key="5">
    <source>
        <dbReference type="ARBA" id="ARBA00041343"/>
    </source>
</evidence>
<evidence type="ECO:0000256" key="1">
    <source>
        <dbReference type="ARBA" id="ARBA00007806"/>
    </source>
</evidence>
<dbReference type="Pfam" id="PF21365">
    <property type="entry name" value="Glyco_hydro_31_3rd"/>
    <property type="match status" value="1"/>
</dbReference>
<accession>F4Q5V9</accession>
<dbReference type="AlphaFoldDB" id="F4Q5V9"/>
<reference evidence="11" key="1">
    <citation type="journal article" date="2011" name="Genome Res.">
        <title>Phylogeny-wide analysis of social amoeba genomes highlights ancient origins for complex intercellular communication.</title>
        <authorList>
            <person name="Heidel A.J."/>
            <person name="Lawal H.M."/>
            <person name="Felder M."/>
            <person name="Schilde C."/>
            <person name="Helps N.R."/>
            <person name="Tunggal B."/>
            <person name="Rivero F."/>
            <person name="John U."/>
            <person name="Schleicher M."/>
            <person name="Eichinger L."/>
            <person name="Platzer M."/>
            <person name="Noegel A.A."/>
            <person name="Schaap P."/>
            <person name="Gloeckner G."/>
        </authorList>
    </citation>
    <scope>NUCLEOTIDE SEQUENCE [LARGE SCALE GENOMIC DNA]</scope>
    <source>
        <strain evidence="11">SH3</strain>
    </source>
</reference>
<dbReference type="Gene3D" id="3.20.20.80">
    <property type="entry name" value="Glycosidases"/>
    <property type="match status" value="1"/>
</dbReference>
<dbReference type="CDD" id="cd06602">
    <property type="entry name" value="GH31_MGAM_SI_GAA"/>
    <property type="match status" value="1"/>
</dbReference>
<evidence type="ECO:0000259" key="9">
    <source>
        <dbReference type="Pfam" id="PF21365"/>
    </source>
</evidence>
<dbReference type="RefSeq" id="XP_004355852.1">
    <property type="nucleotide sequence ID" value="XM_004355799.1"/>
</dbReference>
<gene>
    <name evidence="10" type="ORF">DFA_08363</name>
</gene>
<dbReference type="InterPro" id="IPR011013">
    <property type="entry name" value="Gal_mutarotase_sf_dom"/>
</dbReference>
<evidence type="ECO:0000256" key="2">
    <source>
        <dbReference type="ARBA" id="ARBA00022801"/>
    </source>
</evidence>
<dbReference type="SUPFAM" id="SSF74650">
    <property type="entry name" value="Galactose mutarotase-like"/>
    <property type="match status" value="1"/>
</dbReference>
<dbReference type="InterPro" id="IPR013780">
    <property type="entry name" value="Glyco_hydro_b"/>
</dbReference>
<evidence type="ECO:0000259" key="8">
    <source>
        <dbReference type="Pfam" id="PF13802"/>
    </source>
</evidence>
<dbReference type="Gene3D" id="2.60.40.1180">
    <property type="entry name" value="Golgi alpha-mannosidase II"/>
    <property type="match status" value="2"/>
</dbReference>
<evidence type="ECO:0000313" key="10">
    <source>
        <dbReference type="EMBL" id="EGG17368.1"/>
    </source>
</evidence>
<dbReference type="OMA" id="YKGAVWP"/>
<keyword evidence="2 6" id="KW-0378">Hydrolase</keyword>
<dbReference type="Gene3D" id="2.60.40.1760">
    <property type="entry name" value="glycosyl hydrolase (family 31)"/>
    <property type="match status" value="1"/>
</dbReference>
<sequence length="892" mass="99976">MGLSVDECRWKKAQVISIVNGVKIEIDELSSSSQPSSCNPGYTLSYVQETKYGYTGQLAAATTSSGYGDNLNVLAFDVYYHTEQMVRFKIYDPKNERWEVPLVNLLPYPQSQPSTTDYKVSFTSSPFGFAVVRQSTGEILFNSTPSAVDCTTNGLLYSDYYIELSTTFEELNPNLYGLGERAAPLRLENTRTYTMYAKGVANASTEYTNLYGSHPFYLQLLGTSGNAHGVFMLNSNAMDVVMQPNALTYKMIGGIVDMFIVTGPTPVSVVQQYTQIIGRTFMPSYWSLGWHQCRWGYTSIEETAQVVANYSLHGIPLETMWNDIDYMNAYMDFTLDPVNFNQTAVRALIDQLHENNQHYMMIVDPGIHNQQGYESYDSLVQSNAYLKTTSGEQQVGWVWPGSTIFPDFFHPNASQYWLEQFQAFREMVPFDGIWLDMNELANFCNACIPWLEEGIAEELEASQSESSSDAFDPNNPPYVPGTTIIYFNSINMSTVQYNNTNYYDAKSLYGFMESMVTTDIAKQLLNQRSTLISRSTFPGTGRNNGHWLGDNASEFVEMYWSIPGIIAMNLFGINLVGADICGFNGNTTVELCTRWTQLGVFYPFSRNHNAIGMNSQEPYVLGQQVIDATITGVNNKYTLLPYYYTLFHWSHISGSPVIRPLWMEYPLDSDTYNLDTQFLVGGHLLVSPVLQEGATTVQAYFPQDSWFDYFTGAPVASVGQTLTLDAPIDVINVHVRGGVIMPLQPTASYVPPADSVPITTKVARTLPFHLLIAIPATSPFGNTTVATGELFLDDGISIDTYENDNYTFIRYDVQKQPSGSFVLTSSIESSNYFLSNSLTTITVYGITQSPTYITLDNTNNISSYTFDSVNQVLLIDIDLPIVENYQIYINFD</sequence>
<evidence type="ECO:0000259" key="7">
    <source>
        <dbReference type="Pfam" id="PF01055"/>
    </source>
</evidence>
<dbReference type="OrthoDB" id="5839090at2759"/>
<keyword evidence="3" id="KW-0325">Glycoprotein</keyword>
<proteinExistence type="inferred from homology"/>
<dbReference type="GeneID" id="14869949"/>
<dbReference type="Pfam" id="PF13802">
    <property type="entry name" value="Gal_mutarotas_2"/>
    <property type="match status" value="1"/>
</dbReference>
<dbReference type="SUPFAM" id="SSF51011">
    <property type="entry name" value="Glycosyl hydrolase domain"/>
    <property type="match status" value="1"/>
</dbReference>
<dbReference type="PANTHER" id="PTHR22762:SF133">
    <property type="entry name" value="P-TYPE DOMAIN-CONTAINING PROTEIN"/>
    <property type="match status" value="1"/>
</dbReference>
<dbReference type="KEGG" id="dfa:DFA_08363"/>
<dbReference type="CDD" id="cd14752">
    <property type="entry name" value="GH31_N"/>
    <property type="match status" value="1"/>
</dbReference>
<protein>
    <recommendedName>
        <fullName evidence="5">Maltase</fullName>
    </recommendedName>
</protein>
<feature type="domain" description="Glycoside hydrolase family 31 N-terminal" evidence="8">
    <location>
        <begin position="77"/>
        <end position="238"/>
    </location>
</feature>
<dbReference type="FunFam" id="2.60.40.1180:FF:000001">
    <property type="entry name" value="Maltase-glucoamylase, intestinal"/>
    <property type="match status" value="1"/>
</dbReference>
<evidence type="ECO:0000313" key="11">
    <source>
        <dbReference type="Proteomes" id="UP000007797"/>
    </source>
</evidence>
<name>F4Q5V9_CACFS</name>
<keyword evidence="11" id="KW-1185">Reference proteome</keyword>
<organism evidence="10 11">
    <name type="scientific">Cavenderia fasciculata</name>
    <name type="common">Slime mold</name>
    <name type="synonym">Dictyostelium fasciculatum</name>
    <dbReference type="NCBI Taxonomy" id="261658"/>
    <lineage>
        <taxon>Eukaryota</taxon>
        <taxon>Amoebozoa</taxon>
        <taxon>Evosea</taxon>
        <taxon>Eumycetozoa</taxon>
        <taxon>Dictyostelia</taxon>
        <taxon>Acytosteliales</taxon>
        <taxon>Cavenderiaceae</taxon>
        <taxon>Cavenderia</taxon>
    </lineage>
</organism>
<dbReference type="GO" id="GO:0030246">
    <property type="term" value="F:carbohydrate binding"/>
    <property type="evidence" value="ECO:0007669"/>
    <property type="project" value="InterPro"/>
</dbReference>
<dbReference type="GO" id="GO:0004553">
    <property type="term" value="F:hydrolase activity, hydrolyzing O-glycosyl compounds"/>
    <property type="evidence" value="ECO:0007669"/>
    <property type="project" value="InterPro"/>
</dbReference>